<name>A0A3Q7GR08_SOLLC</name>
<evidence type="ECO:0000256" key="1">
    <source>
        <dbReference type="SAM" id="MobiDB-lite"/>
    </source>
</evidence>
<reference evidence="2" key="1">
    <citation type="journal article" date="2012" name="Nature">
        <title>The tomato genome sequence provides insights into fleshy fruit evolution.</title>
        <authorList>
            <consortium name="Tomato Genome Consortium"/>
        </authorList>
    </citation>
    <scope>NUCLEOTIDE SEQUENCE [LARGE SCALE GENOMIC DNA]</scope>
    <source>
        <strain evidence="2">cv. Heinz 1706</strain>
    </source>
</reference>
<dbReference type="Gramene" id="Solyc06g048377.1.1">
    <property type="protein sequence ID" value="Solyc06g048377.1.1"/>
    <property type="gene ID" value="Solyc06g048377.1"/>
</dbReference>
<evidence type="ECO:0000313" key="2">
    <source>
        <dbReference type="EnsemblPlants" id="Solyc06g048377.1.1"/>
    </source>
</evidence>
<feature type="compositionally biased region" description="Polar residues" evidence="1">
    <location>
        <begin position="111"/>
        <end position="135"/>
    </location>
</feature>
<feature type="region of interest" description="Disordered" evidence="1">
    <location>
        <begin position="102"/>
        <end position="147"/>
    </location>
</feature>
<dbReference type="Proteomes" id="UP000004994">
    <property type="component" value="Chromosome 6"/>
</dbReference>
<feature type="compositionally biased region" description="Low complexity" evidence="1">
    <location>
        <begin position="136"/>
        <end position="147"/>
    </location>
</feature>
<reference evidence="2" key="2">
    <citation type="submission" date="2019-01" db="UniProtKB">
        <authorList>
            <consortium name="EnsemblPlants"/>
        </authorList>
    </citation>
    <scope>IDENTIFICATION</scope>
    <source>
        <strain evidence="2">cv. Heinz 1706</strain>
    </source>
</reference>
<protein>
    <submittedName>
        <fullName evidence="2">Uncharacterized protein</fullName>
    </submittedName>
</protein>
<sequence>MKRHRGVGIRDGVEHHFQLTQFLRKVLQPRGELQLHLLRHPLLHSKNLPSTLRIENFQYSFPFLEWVIRRPRRGDLLRLAEELIHIEIDFFVQLCSDSQSYSNHDRKFQPANRQRNNRTDSQGTISSISGVNTTCSSGGSESGQYGQTSVPQAHFSYGLNTNVQISEWGRKVDESQIGNGDTSATHHATSNLDMMSKGSMTQLDAPSGNTTQALKEKLSELQKILSEAKEKRRLKKCFSLITICSLGPNSSYEPQVDNINTVEEADAYKEYLVSAMERVQQSNVIKLLLRSYYMEANQTCQTDGKIKAKSSYGIFRSLEGICSFYLTNRTFFVIRHVIFREDAFPFANESGSNYHPIFGDTVHGSGAFTESTPILLICDEETVVLDDRGYYMHAIEKQEQEVTEQQKEIENVVPRIVTDKVDHVVEFAVPGLTKMSTINTQTPTWVRNEGSECSIIHAMMINACILRSEFVAVDVT</sequence>
<dbReference type="EnsemblPlants" id="Solyc06g048377.1.1">
    <property type="protein sequence ID" value="Solyc06g048377.1.1"/>
    <property type="gene ID" value="Solyc06g048377.1"/>
</dbReference>
<dbReference type="AlphaFoldDB" id="A0A3Q7GR08"/>
<proteinExistence type="predicted"/>
<evidence type="ECO:0000313" key="3">
    <source>
        <dbReference type="Proteomes" id="UP000004994"/>
    </source>
</evidence>
<dbReference type="InParanoid" id="A0A3Q7GR08"/>
<keyword evidence="3" id="KW-1185">Reference proteome</keyword>
<organism evidence="2">
    <name type="scientific">Solanum lycopersicum</name>
    <name type="common">Tomato</name>
    <name type="synonym">Lycopersicon esculentum</name>
    <dbReference type="NCBI Taxonomy" id="4081"/>
    <lineage>
        <taxon>Eukaryota</taxon>
        <taxon>Viridiplantae</taxon>
        <taxon>Streptophyta</taxon>
        <taxon>Embryophyta</taxon>
        <taxon>Tracheophyta</taxon>
        <taxon>Spermatophyta</taxon>
        <taxon>Magnoliopsida</taxon>
        <taxon>eudicotyledons</taxon>
        <taxon>Gunneridae</taxon>
        <taxon>Pentapetalae</taxon>
        <taxon>asterids</taxon>
        <taxon>lamiids</taxon>
        <taxon>Solanales</taxon>
        <taxon>Solanaceae</taxon>
        <taxon>Solanoideae</taxon>
        <taxon>Solaneae</taxon>
        <taxon>Solanum</taxon>
        <taxon>Solanum subgen. Lycopersicon</taxon>
    </lineage>
</organism>
<accession>A0A3Q7GR08</accession>